<proteinExistence type="predicted"/>
<dbReference type="Pfam" id="PF13532">
    <property type="entry name" value="2OG-FeII_Oxy_2"/>
    <property type="match status" value="1"/>
</dbReference>
<dbReference type="VEuPathDB" id="FungiDB:PC9H_004569"/>
<evidence type="ECO:0000313" key="3">
    <source>
        <dbReference type="EMBL" id="KAF7432627.1"/>
    </source>
</evidence>
<dbReference type="GeneID" id="59374387"/>
<dbReference type="PROSITE" id="PS51471">
    <property type="entry name" value="FE2OG_OXY"/>
    <property type="match status" value="1"/>
</dbReference>
<organism evidence="3 4">
    <name type="scientific">Pleurotus ostreatus</name>
    <name type="common">Oyster mushroom</name>
    <name type="synonym">White-rot fungus</name>
    <dbReference type="NCBI Taxonomy" id="5322"/>
    <lineage>
        <taxon>Eukaryota</taxon>
        <taxon>Fungi</taxon>
        <taxon>Dikarya</taxon>
        <taxon>Basidiomycota</taxon>
        <taxon>Agaricomycotina</taxon>
        <taxon>Agaricomycetes</taxon>
        <taxon>Agaricomycetidae</taxon>
        <taxon>Agaricales</taxon>
        <taxon>Pleurotineae</taxon>
        <taxon>Pleurotaceae</taxon>
        <taxon>Pleurotus</taxon>
    </lineage>
</organism>
<dbReference type="EMBL" id="JACETU010000003">
    <property type="protein sequence ID" value="KAF7432627.1"/>
    <property type="molecule type" value="Genomic_DNA"/>
</dbReference>
<gene>
    <name evidence="3" type="ORF">PC9H_004569</name>
</gene>
<evidence type="ECO:0000256" key="1">
    <source>
        <dbReference type="SAM" id="MobiDB-lite"/>
    </source>
</evidence>
<dbReference type="InterPro" id="IPR027450">
    <property type="entry name" value="AlkB-like"/>
</dbReference>
<feature type="domain" description="Fe2OG dioxygenase" evidence="2">
    <location>
        <begin position="193"/>
        <end position="321"/>
    </location>
</feature>
<feature type="region of interest" description="Disordered" evidence="1">
    <location>
        <begin position="1"/>
        <end position="31"/>
    </location>
</feature>
<dbReference type="PANTHER" id="PTHR21052">
    <property type="entry name" value="SPERMATOGENESIS ASSOCIATED 11-RELATED"/>
    <property type="match status" value="1"/>
</dbReference>
<accession>A0A8H6ZUY3</accession>
<dbReference type="PANTHER" id="PTHR21052:SF0">
    <property type="entry name" value="ALPHA-KETOGLUTARATE-DEPENDENT DIOXYGENASE ALKB HOMOLOG 7, MITOCHONDRIAL"/>
    <property type="match status" value="1"/>
</dbReference>
<dbReference type="Gene3D" id="2.60.120.590">
    <property type="entry name" value="Alpha-ketoglutarate-dependent dioxygenase AlkB-like"/>
    <property type="match status" value="1"/>
</dbReference>
<dbReference type="InterPro" id="IPR005123">
    <property type="entry name" value="Oxoglu/Fe-dep_dioxygenase_dom"/>
</dbReference>
<dbReference type="InterPro" id="IPR032870">
    <property type="entry name" value="ALKBH7-like"/>
</dbReference>
<feature type="compositionally biased region" description="Polar residues" evidence="1">
    <location>
        <begin position="58"/>
        <end position="68"/>
    </location>
</feature>
<evidence type="ECO:0000313" key="4">
    <source>
        <dbReference type="Proteomes" id="UP000623687"/>
    </source>
</evidence>
<dbReference type="RefSeq" id="XP_036632654.1">
    <property type="nucleotide sequence ID" value="XM_036774152.1"/>
</dbReference>
<dbReference type="GO" id="GO:0006974">
    <property type="term" value="P:DNA damage response"/>
    <property type="evidence" value="ECO:0007669"/>
    <property type="project" value="InterPro"/>
</dbReference>
<feature type="region of interest" description="Disordered" evidence="1">
    <location>
        <begin position="46"/>
        <end position="71"/>
    </location>
</feature>
<dbReference type="GO" id="GO:0005759">
    <property type="term" value="C:mitochondrial matrix"/>
    <property type="evidence" value="ECO:0007669"/>
    <property type="project" value="TreeGrafter"/>
</dbReference>
<feature type="compositionally biased region" description="Polar residues" evidence="1">
    <location>
        <begin position="1"/>
        <end position="12"/>
    </location>
</feature>
<dbReference type="OrthoDB" id="412814at2759"/>
<sequence length="335" mass="36794">MTSVLRSHPLQSNKRRLEAESTSTKKQKRLHAELRLEIPPLKFPSTHCSTDDDPLFTPASSGETSSRADSLFGEETAFSTGRTDNPPYKETIASASRTAPPIPGFFFNPAVEVSYDIGARVLAQCMETYFQKPDVNQIMLFGRAPSPGTPESTPASTSFPPILNELLTSLSNDLREYLPPATYDLLFPASPRRARQAIINLYHPGEGISSHVDLLGRFGDGIIGVSFGSGCVMQFDRVHTEVESQGEPSVDHTHVDATTTCNADPTEDRYDLYLPERSVIVLSGESRYKWTHGIARRADDVVGTETLHRGTRMSITFRWLLPGAEIVGDTVGPAI</sequence>
<dbReference type="Proteomes" id="UP000623687">
    <property type="component" value="Unassembled WGS sequence"/>
</dbReference>
<reference evidence="3" key="1">
    <citation type="submission" date="2019-07" db="EMBL/GenBank/DDBJ databases">
        <authorList>
            <person name="Palmer J.M."/>
        </authorList>
    </citation>
    <scope>NUCLEOTIDE SEQUENCE</scope>
    <source>
        <strain evidence="3">PC9</strain>
    </source>
</reference>
<dbReference type="InterPro" id="IPR037151">
    <property type="entry name" value="AlkB-like_sf"/>
</dbReference>
<comment type="caution">
    <text evidence="3">The sequence shown here is derived from an EMBL/GenBank/DDBJ whole genome shotgun (WGS) entry which is preliminary data.</text>
</comment>
<evidence type="ECO:0000259" key="2">
    <source>
        <dbReference type="PROSITE" id="PS51471"/>
    </source>
</evidence>
<name>A0A8H6ZUY3_PLEOS</name>
<dbReference type="AlphaFoldDB" id="A0A8H6ZUY3"/>
<dbReference type="GO" id="GO:0006631">
    <property type="term" value="P:fatty acid metabolic process"/>
    <property type="evidence" value="ECO:0007669"/>
    <property type="project" value="TreeGrafter"/>
</dbReference>
<keyword evidence="4" id="KW-1185">Reference proteome</keyword>
<protein>
    <recommendedName>
        <fullName evidence="2">Fe2OG dioxygenase domain-containing protein</fullName>
    </recommendedName>
</protein>
<dbReference type="SUPFAM" id="SSF51197">
    <property type="entry name" value="Clavaminate synthase-like"/>
    <property type="match status" value="1"/>
</dbReference>